<name>A0ABT3A6S9_9ALTE</name>
<dbReference type="EMBL" id="JAOWKX010000003">
    <property type="protein sequence ID" value="MCV2884399.1"/>
    <property type="molecule type" value="Genomic_DNA"/>
</dbReference>
<proteinExistence type="predicted"/>
<gene>
    <name evidence="2" type="ORF">OE749_06795</name>
</gene>
<keyword evidence="1" id="KW-0472">Membrane</keyword>
<dbReference type="CDD" id="cd00093">
    <property type="entry name" value="HTH_XRE"/>
    <property type="match status" value="1"/>
</dbReference>
<feature type="transmembrane region" description="Helical" evidence="1">
    <location>
        <begin position="263"/>
        <end position="282"/>
    </location>
</feature>
<feature type="transmembrane region" description="Helical" evidence="1">
    <location>
        <begin position="131"/>
        <end position="152"/>
    </location>
</feature>
<evidence type="ECO:0000313" key="2">
    <source>
        <dbReference type="EMBL" id="MCV2884399.1"/>
    </source>
</evidence>
<dbReference type="Proteomes" id="UP001652504">
    <property type="component" value="Unassembled WGS sequence"/>
</dbReference>
<feature type="transmembrane region" description="Helical" evidence="1">
    <location>
        <begin position="172"/>
        <end position="189"/>
    </location>
</feature>
<dbReference type="InterPro" id="IPR001387">
    <property type="entry name" value="Cro/C1-type_HTH"/>
</dbReference>
<organism evidence="2 3">
    <name type="scientific">Fluctibacter corallii</name>
    <dbReference type="NCBI Taxonomy" id="2984329"/>
    <lineage>
        <taxon>Bacteria</taxon>
        <taxon>Pseudomonadati</taxon>
        <taxon>Pseudomonadota</taxon>
        <taxon>Gammaproteobacteria</taxon>
        <taxon>Alteromonadales</taxon>
        <taxon>Alteromonadaceae</taxon>
        <taxon>Fluctibacter</taxon>
    </lineage>
</organism>
<feature type="transmembrane region" description="Helical" evidence="1">
    <location>
        <begin position="196"/>
        <end position="212"/>
    </location>
</feature>
<accession>A0ABT3A6S9</accession>
<feature type="transmembrane region" description="Helical" evidence="1">
    <location>
        <begin position="77"/>
        <end position="95"/>
    </location>
</feature>
<feature type="transmembrane region" description="Helical" evidence="1">
    <location>
        <begin position="294"/>
        <end position="313"/>
    </location>
</feature>
<dbReference type="RefSeq" id="WP_263711644.1">
    <property type="nucleotide sequence ID" value="NZ_JAOWKX010000003.1"/>
</dbReference>
<keyword evidence="1" id="KW-0812">Transmembrane</keyword>
<evidence type="ECO:0000313" key="3">
    <source>
        <dbReference type="Proteomes" id="UP001652504"/>
    </source>
</evidence>
<protein>
    <recommendedName>
        <fullName evidence="4">HTH cro/C1-type domain-containing protein</fullName>
    </recommendedName>
</protein>
<feature type="transmembrane region" description="Helical" evidence="1">
    <location>
        <begin position="107"/>
        <end position="124"/>
    </location>
</feature>
<comment type="caution">
    <text evidence="2">The sequence shown here is derived from an EMBL/GenBank/DDBJ whole genome shotgun (WGS) entry which is preliminary data.</text>
</comment>
<evidence type="ECO:0000256" key="1">
    <source>
        <dbReference type="SAM" id="Phobius"/>
    </source>
</evidence>
<sequence length="322" mass="37245">MDSISSETLKSIRTSANLSQDELATRLRIGAFLIKKVEEGNIPISHIPDEARQGWINLSKGEPKSLLTKIKKNTTPLFSIFLLAGLYLVAVTSFIGTFDLSADFEPGSNADKVGILILFIAAIINRNYKDLFLSIVILIIFKIAAELVYSVLYGDYISAVQTSPDTFVKVDTGYDVLIYIFSIITYFLCKKERCRIIFLSSLLLAISLEVYWTITQVDAPKIAWYMYNGSQCLLILALLKVKHRKLNNFKGKYKVYDMVIKKYMELYQYLILFMILEYVLRYEFNLNIRLIYDGYLLFSTIYFFSFLLSIIYYRFRIEKLHS</sequence>
<keyword evidence="1" id="KW-1133">Transmembrane helix</keyword>
<evidence type="ECO:0008006" key="4">
    <source>
        <dbReference type="Google" id="ProtNLM"/>
    </source>
</evidence>
<keyword evidence="3" id="KW-1185">Reference proteome</keyword>
<reference evidence="2 3" key="1">
    <citation type="submission" date="2022-10" db="EMBL/GenBank/DDBJ databases">
        <title>Aestuariibacter sp. AA17 isolated from Montipora capitata coral fragment.</title>
        <authorList>
            <person name="Emsley S.A."/>
            <person name="Pfannmuller K.M."/>
            <person name="Loughran R.M."/>
            <person name="Shlafstein M."/>
            <person name="Papke E."/>
            <person name="Saw J.H."/>
            <person name="Ushijima B."/>
            <person name="Videau P."/>
        </authorList>
    </citation>
    <scope>NUCLEOTIDE SEQUENCE [LARGE SCALE GENOMIC DNA]</scope>
    <source>
        <strain evidence="2 3">AA17</strain>
    </source>
</reference>
<feature type="transmembrane region" description="Helical" evidence="1">
    <location>
        <begin position="224"/>
        <end position="242"/>
    </location>
</feature>